<feature type="transmembrane region" description="Helical" evidence="9">
    <location>
        <begin position="6"/>
        <end position="26"/>
    </location>
</feature>
<evidence type="ECO:0000256" key="3">
    <source>
        <dbReference type="ARBA" id="ARBA00022448"/>
    </source>
</evidence>
<evidence type="ECO:0000256" key="7">
    <source>
        <dbReference type="ARBA" id="ARBA00022989"/>
    </source>
</evidence>
<dbReference type="PANTHER" id="PTHR30625">
    <property type="entry name" value="PROTEIN TOLQ"/>
    <property type="match status" value="1"/>
</dbReference>
<keyword evidence="3" id="KW-0813">Transport</keyword>
<accession>A0A3B1C557</accession>
<dbReference type="GO" id="GO:0017038">
    <property type="term" value="P:protein import"/>
    <property type="evidence" value="ECO:0007669"/>
    <property type="project" value="TreeGrafter"/>
</dbReference>
<evidence type="ECO:0000256" key="5">
    <source>
        <dbReference type="ARBA" id="ARBA00022692"/>
    </source>
</evidence>
<feature type="transmembrane region" description="Helical" evidence="9">
    <location>
        <begin position="150"/>
        <end position="176"/>
    </location>
</feature>
<evidence type="ECO:0000259" key="10">
    <source>
        <dbReference type="Pfam" id="PF01618"/>
    </source>
</evidence>
<feature type="domain" description="MotA/TolQ/ExbB proton channel" evidence="10">
    <location>
        <begin position="93"/>
        <end position="187"/>
    </location>
</feature>
<sequence length="197" mass="21928">MSYDLIHDVIMYLMMGMALVATYVIAERMIFFSYTMKEGRELTAFINSHLHDTNLHKELRDRFADSRGPQGQIMCEIVDAPPMSHAATEFFVQSVYVEKQPVLSKRLWLLDTIVTLSPLMGLLGTIMGIIDAFHSLASSGTSDPTAVSRAIGTALFATGLGIAVALYSMGFFNFFGEKVEQVNNQMKLISLKFLATR</sequence>
<evidence type="ECO:0000256" key="6">
    <source>
        <dbReference type="ARBA" id="ARBA00022927"/>
    </source>
</evidence>
<dbReference type="AlphaFoldDB" id="A0A3B1C557"/>
<organism evidence="11">
    <name type="scientific">hydrothermal vent metagenome</name>
    <dbReference type="NCBI Taxonomy" id="652676"/>
    <lineage>
        <taxon>unclassified sequences</taxon>
        <taxon>metagenomes</taxon>
        <taxon>ecological metagenomes</taxon>
    </lineage>
</organism>
<keyword evidence="7 9" id="KW-1133">Transmembrane helix</keyword>
<name>A0A3B1C557_9ZZZZ</name>
<keyword evidence="5 9" id="KW-0812">Transmembrane</keyword>
<dbReference type="PANTHER" id="PTHR30625:SF15">
    <property type="entry name" value="BIOPOLYMER TRANSPORT PROTEIN EXBB"/>
    <property type="match status" value="1"/>
</dbReference>
<keyword evidence="4" id="KW-1003">Cell membrane</keyword>
<evidence type="ECO:0000313" key="11">
    <source>
        <dbReference type="EMBL" id="VAX12047.1"/>
    </source>
</evidence>
<dbReference type="InterPro" id="IPR002898">
    <property type="entry name" value="MotA_ExbB_proton_chnl"/>
</dbReference>
<evidence type="ECO:0000256" key="9">
    <source>
        <dbReference type="SAM" id="Phobius"/>
    </source>
</evidence>
<evidence type="ECO:0000256" key="2">
    <source>
        <dbReference type="ARBA" id="ARBA00010442"/>
    </source>
</evidence>
<reference evidence="11" key="1">
    <citation type="submission" date="2018-06" db="EMBL/GenBank/DDBJ databases">
        <authorList>
            <person name="Zhirakovskaya E."/>
        </authorList>
    </citation>
    <scope>NUCLEOTIDE SEQUENCE</scope>
</reference>
<keyword evidence="8 9" id="KW-0472">Membrane</keyword>
<dbReference type="Pfam" id="PF01618">
    <property type="entry name" value="MotA_ExbB"/>
    <property type="match status" value="1"/>
</dbReference>
<protein>
    <recommendedName>
        <fullName evidence="10">MotA/TolQ/ExbB proton channel domain-containing protein</fullName>
    </recommendedName>
</protein>
<proteinExistence type="inferred from homology"/>
<comment type="similarity">
    <text evidence="2">Belongs to the ExbB/TolQ family.</text>
</comment>
<evidence type="ECO:0000256" key="8">
    <source>
        <dbReference type="ARBA" id="ARBA00023136"/>
    </source>
</evidence>
<dbReference type="GO" id="GO:0005886">
    <property type="term" value="C:plasma membrane"/>
    <property type="evidence" value="ECO:0007669"/>
    <property type="project" value="UniProtKB-SubCell"/>
</dbReference>
<feature type="transmembrane region" description="Helical" evidence="9">
    <location>
        <begin position="108"/>
        <end position="130"/>
    </location>
</feature>
<comment type="subcellular location">
    <subcellularLocation>
        <location evidence="1">Cell membrane</location>
        <topology evidence="1">Multi-pass membrane protein</topology>
    </subcellularLocation>
</comment>
<dbReference type="EMBL" id="UOFZ01000010">
    <property type="protein sequence ID" value="VAX12047.1"/>
    <property type="molecule type" value="Genomic_DNA"/>
</dbReference>
<keyword evidence="6" id="KW-0653">Protein transport</keyword>
<gene>
    <name evidence="11" type="ORF">MNBD_GAMMA24-270</name>
</gene>
<dbReference type="InterPro" id="IPR050790">
    <property type="entry name" value="ExbB/TolQ_transport"/>
</dbReference>
<evidence type="ECO:0000256" key="4">
    <source>
        <dbReference type="ARBA" id="ARBA00022475"/>
    </source>
</evidence>
<evidence type="ECO:0000256" key="1">
    <source>
        <dbReference type="ARBA" id="ARBA00004651"/>
    </source>
</evidence>